<protein>
    <recommendedName>
        <fullName evidence="2">DNA polymerase III subunit alpha</fullName>
        <ecNumber evidence="1">2.7.7.7</ecNumber>
    </recommendedName>
</protein>
<dbReference type="OrthoDB" id="9803237at2"/>
<evidence type="ECO:0000256" key="1">
    <source>
        <dbReference type="ARBA" id="ARBA00012417"/>
    </source>
</evidence>
<evidence type="ECO:0000256" key="6">
    <source>
        <dbReference type="ARBA" id="ARBA00022932"/>
    </source>
</evidence>
<evidence type="ECO:0000313" key="9">
    <source>
        <dbReference type="EMBL" id="RDC64628.1"/>
    </source>
</evidence>
<dbReference type="SMART" id="SM00481">
    <property type="entry name" value="POLIIIAc"/>
    <property type="match status" value="1"/>
</dbReference>
<evidence type="ECO:0000313" key="10">
    <source>
        <dbReference type="Proteomes" id="UP000253919"/>
    </source>
</evidence>
<proteinExistence type="predicted"/>
<dbReference type="InterPro" id="IPR003141">
    <property type="entry name" value="Pol/His_phosphatase_N"/>
</dbReference>
<dbReference type="InterPro" id="IPR011708">
    <property type="entry name" value="DNA_pol3_alpha_NTPase_dom"/>
</dbReference>
<dbReference type="InterPro" id="IPR004013">
    <property type="entry name" value="PHP_dom"/>
</dbReference>
<comment type="caution">
    <text evidence="9">The sequence shown here is derived from an EMBL/GenBank/DDBJ whole genome shotgun (WGS) entry which is preliminary data.</text>
</comment>
<evidence type="ECO:0000256" key="4">
    <source>
        <dbReference type="ARBA" id="ARBA00022695"/>
    </source>
</evidence>
<sequence length="988" mass="113025">MAFVHSYYSLRYGTLSVEEVVATAVKQGYKALILTDINNTSGVFPFVAACRELGIQPVVGIEFRRDNQLLYTGVALNQAGFQELNIFLSHYQLLQEALPDKPPAFNQVMVIYPFALGTSQALQENEYIGVRPHELNKLQFSNLRHYPDKLVMQPVFTYENPEGYALHRHLRAIDHNILLSQLTPEHALNEDAAFLPANQLRKSYERFPSLISNLEKLVAQASFTFDFSSRKNKFLFSATAYDDKLLLEKLAQDGLRQRYGATHKVARQRVEHELTIIDKLGFSAYFLITWDVIRYSMSRGFYHIGRGSGANSVVAYCLRITDVDPIELDLYFERFLNPKRTSPPDFDIDYSWDERDEVLDYIFKRYGREHTALLGAMSTFQQNAILRELGKVYGLPKSELDALVANPAAGANQNQYTQQIFRYGKLLTDFPNVRSIHAGGVLISEQPLTCYTALDLPPKNMPTSQWDMYVAESIGFEKLDILSQRGIGHIKECVHLVQQNQKLKIDAHEVARFKTDEKVRQQLKSGDTIGCFYIESPAMRGLLKKLHCDNYLSLVAASSIIRPGVAKSGMMKAYIQRFHHPDKIEHIHPVLGEQLKETYGVMVYQEDVLKVCHHFAGLDLADADVLRRGMSGKSRSKQEFQKLVDKFFSNCREKGYPEAITREVWRQVESFAGYSFSKAHSASFAVESYQSLFLKTYYPLEFMVAVINNFGGFYQTWVYVQEARKAGAMIHLPCVNHSLFTTTIYQQDIYLGLVHIQNLEQQACQRIVTERLQQGHYTSLEDFIKRTQITKEQVEILIRIDAFRFTGQSKVHLLWEALYLLGHKSNLDAEAVLFQAPQKHFHLPSLTYTLVDKAWDELELLGFPVSLSYFDLLKTKYRGDVLAAAMAQYTGRKVRMLGILVTTKQVRTIRGELMQFGTFLDTQNNFFDTVNFPPSLKDWPFKGPGVYLLLGKITAEFGFPSMEVEKMDKLPFQEKHQPATNLKLADIT</sequence>
<gene>
    <name evidence="9" type="ORF">AHMF7616_03244</name>
</gene>
<dbReference type="InterPro" id="IPR016195">
    <property type="entry name" value="Pol/histidinol_Pase-like"/>
</dbReference>
<keyword evidence="10" id="KW-1185">Reference proteome</keyword>
<dbReference type="EMBL" id="QASA01000001">
    <property type="protein sequence ID" value="RDC64628.1"/>
    <property type="molecule type" value="Genomic_DNA"/>
</dbReference>
<dbReference type="AlphaFoldDB" id="A0A369QR18"/>
<reference evidence="9 10" key="1">
    <citation type="submission" date="2018-04" db="EMBL/GenBank/DDBJ databases">
        <title>Adhaeribacter sp. HMF7616 genome sequencing and assembly.</title>
        <authorList>
            <person name="Kang H."/>
            <person name="Kang J."/>
            <person name="Cha I."/>
            <person name="Kim H."/>
            <person name="Joh K."/>
        </authorList>
    </citation>
    <scope>NUCLEOTIDE SEQUENCE [LARGE SCALE GENOMIC DNA]</scope>
    <source>
        <strain evidence="9 10">HMF7616</strain>
    </source>
</reference>
<accession>A0A369QR18</accession>
<feature type="domain" description="Polymerase/histidinol phosphatase N-terminal" evidence="8">
    <location>
        <begin position="4"/>
        <end position="67"/>
    </location>
</feature>
<dbReference type="CDD" id="cd07431">
    <property type="entry name" value="PHP_PolIIIA"/>
    <property type="match status" value="1"/>
</dbReference>
<evidence type="ECO:0000259" key="8">
    <source>
        <dbReference type="SMART" id="SM00481"/>
    </source>
</evidence>
<dbReference type="Pfam" id="PF17657">
    <property type="entry name" value="DNA_pol3_finger"/>
    <property type="match status" value="1"/>
</dbReference>
<keyword evidence="6 9" id="KW-0239">DNA-directed DNA polymerase</keyword>
<evidence type="ECO:0000256" key="5">
    <source>
        <dbReference type="ARBA" id="ARBA00022705"/>
    </source>
</evidence>
<dbReference type="InterPro" id="IPR004805">
    <property type="entry name" value="DnaE2/DnaE/PolC"/>
</dbReference>
<dbReference type="PANTHER" id="PTHR32294:SF0">
    <property type="entry name" value="DNA POLYMERASE III SUBUNIT ALPHA"/>
    <property type="match status" value="1"/>
</dbReference>
<dbReference type="Pfam" id="PF02811">
    <property type="entry name" value="PHP"/>
    <property type="match status" value="1"/>
</dbReference>
<dbReference type="Pfam" id="PF07733">
    <property type="entry name" value="DNA_pol3_alpha"/>
    <property type="match status" value="1"/>
</dbReference>
<dbReference type="Proteomes" id="UP000253919">
    <property type="component" value="Unassembled WGS sequence"/>
</dbReference>
<dbReference type="GO" id="GO:0008408">
    <property type="term" value="F:3'-5' exonuclease activity"/>
    <property type="evidence" value="ECO:0007669"/>
    <property type="project" value="InterPro"/>
</dbReference>
<organism evidence="9 10">
    <name type="scientific">Adhaeribacter pallidiroseus</name>
    <dbReference type="NCBI Taxonomy" id="2072847"/>
    <lineage>
        <taxon>Bacteria</taxon>
        <taxon>Pseudomonadati</taxon>
        <taxon>Bacteroidota</taxon>
        <taxon>Cytophagia</taxon>
        <taxon>Cytophagales</taxon>
        <taxon>Hymenobacteraceae</taxon>
        <taxon>Adhaeribacter</taxon>
    </lineage>
</organism>
<evidence type="ECO:0000256" key="2">
    <source>
        <dbReference type="ARBA" id="ARBA00019114"/>
    </source>
</evidence>
<dbReference type="InterPro" id="IPR040982">
    <property type="entry name" value="DNA_pol3_finger"/>
</dbReference>
<dbReference type="GO" id="GO:0003887">
    <property type="term" value="F:DNA-directed DNA polymerase activity"/>
    <property type="evidence" value="ECO:0007669"/>
    <property type="project" value="UniProtKB-KW"/>
</dbReference>
<dbReference type="InterPro" id="IPR029460">
    <property type="entry name" value="DNAPol_HHH"/>
</dbReference>
<evidence type="ECO:0000256" key="7">
    <source>
        <dbReference type="ARBA" id="ARBA00049244"/>
    </source>
</evidence>
<dbReference type="GO" id="GO:0006260">
    <property type="term" value="P:DNA replication"/>
    <property type="evidence" value="ECO:0007669"/>
    <property type="project" value="UniProtKB-KW"/>
</dbReference>
<comment type="catalytic activity">
    <reaction evidence="7">
        <text>DNA(n) + a 2'-deoxyribonucleoside 5'-triphosphate = DNA(n+1) + diphosphate</text>
        <dbReference type="Rhea" id="RHEA:22508"/>
        <dbReference type="Rhea" id="RHEA-COMP:17339"/>
        <dbReference type="Rhea" id="RHEA-COMP:17340"/>
        <dbReference type="ChEBI" id="CHEBI:33019"/>
        <dbReference type="ChEBI" id="CHEBI:61560"/>
        <dbReference type="ChEBI" id="CHEBI:173112"/>
        <dbReference type="EC" id="2.7.7.7"/>
    </reaction>
</comment>
<keyword evidence="5" id="KW-0235">DNA replication</keyword>
<dbReference type="SUPFAM" id="SSF89550">
    <property type="entry name" value="PHP domain-like"/>
    <property type="match status" value="1"/>
</dbReference>
<name>A0A369QR18_9BACT</name>
<dbReference type="EC" id="2.7.7.7" evidence="1"/>
<evidence type="ECO:0000256" key="3">
    <source>
        <dbReference type="ARBA" id="ARBA00022679"/>
    </source>
</evidence>
<dbReference type="PANTHER" id="PTHR32294">
    <property type="entry name" value="DNA POLYMERASE III SUBUNIT ALPHA"/>
    <property type="match status" value="1"/>
</dbReference>
<dbReference type="NCBIfam" id="TIGR00594">
    <property type="entry name" value="polc"/>
    <property type="match status" value="1"/>
</dbReference>
<keyword evidence="3 9" id="KW-0808">Transferase</keyword>
<keyword evidence="4 9" id="KW-0548">Nucleotidyltransferase</keyword>
<dbReference type="Gene3D" id="1.10.150.870">
    <property type="match status" value="1"/>
</dbReference>
<dbReference type="Gene3D" id="3.20.20.140">
    <property type="entry name" value="Metal-dependent hydrolases"/>
    <property type="match status" value="1"/>
</dbReference>
<dbReference type="Pfam" id="PF14579">
    <property type="entry name" value="HHH_6"/>
    <property type="match status" value="1"/>
</dbReference>